<feature type="region of interest" description="Disordered" evidence="1">
    <location>
        <begin position="85"/>
        <end position="104"/>
    </location>
</feature>
<evidence type="ECO:0000259" key="3">
    <source>
        <dbReference type="Pfam" id="PF09990"/>
    </source>
</evidence>
<comment type="caution">
    <text evidence="4">The sequence shown here is derived from an EMBL/GenBank/DDBJ whole genome shotgun (WGS) entry which is preliminary data.</text>
</comment>
<protein>
    <submittedName>
        <fullName evidence="4">DUF2231 domain-containing protein</fullName>
    </submittedName>
</protein>
<dbReference type="Proteomes" id="UP000309215">
    <property type="component" value="Unassembled WGS sequence"/>
</dbReference>
<evidence type="ECO:0000313" key="4">
    <source>
        <dbReference type="EMBL" id="TKC97150.1"/>
    </source>
</evidence>
<dbReference type="InterPro" id="IPR019251">
    <property type="entry name" value="DUF2231_TM"/>
</dbReference>
<keyword evidence="2" id="KW-0812">Transmembrane</keyword>
<keyword evidence="2" id="KW-1133">Transmembrane helix</keyword>
<name>A0A4V6WQJ1_9BACT</name>
<dbReference type="Pfam" id="PF09990">
    <property type="entry name" value="DUF2231"/>
    <property type="match status" value="1"/>
</dbReference>
<proteinExistence type="predicted"/>
<feature type="transmembrane region" description="Helical" evidence="2">
    <location>
        <begin position="252"/>
        <end position="271"/>
    </location>
</feature>
<keyword evidence="5" id="KW-1185">Reference proteome</keyword>
<dbReference type="EMBL" id="SSMQ01000082">
    <property type="protein sequence ID" value="TKC97150.1"/>
    <property type="molecule type" value="Genomic_DNA"/>
</dbReference>
<feature type="transmembrane region" description="Helical" evidence="2">
    <location>
        <begin position="224"/>
        <end position="245"/>
    </location>
</feature>
<reference evidence="4 5" key="1">
    <citation type="submission" date="2019-04" db="EMBL/GenBank/DDBJ databases">
        <authorList>
            <person name="Li Y."/>
            <person name="Wang J."/>
        </authorList>
    </citation>
    <scope>NUCLEOTIDE SEQUENCE [LARGE SCALE GENOMIC DNA]</scope>
    <source>
        <strain evidence="4 5">DSM 14668</strain>
    </source>
</reference>
<feature type="domain" description="DUF2231" evidence="3">
    <location>
        <begin position="156"/>
        <end position="283"/>
    </location>
</feature>
<evidence type="ECO:0000256" key="1">
    <source>
        <dbReference type="SAM" id="MobiDB-lite"/>
    </source>
</evidence>
<sequence length="295" mass="31437">MTAISSRSGMWPIGVKRSRRTGLFGRQTNGARDRLPFRGPKQAASRAEPEIGRGASRISSRLRARKNGLSARLPPEHRFSGFSRRAVDSRGTTRGPSGPGVASAALRGGNMRAPWLLRVVERLPLDEIVDVFHAPLRGFLARHPRVRRALDGSWLGHPLHPALIPLPIGAFTTGLVLDAATLFGCTWAARGADLAFTIGLVAAVPAVLTGLTEWSYLEGTSRRVAFVHAASNVASTKLMVGSVILRGMELRGAGMVLSALGFVVLGVGAWLGGELAFHYGAGVGRISEDRGNTDR</sequence>
<evidence type="ECO:0000256" key="2">
    <source>
        <dbReference type="SAM" id="Phobius"/>
    </source>
</evidence>
<accession>A0A4V6WQJ1</accession>
<gene>
    <name evidence="4" type="ORF">E8A74_44380</name>
</gene>
<feature type="region of interest" description="Disordered" evidence="1">
    <location>
        <begin position="25"/>
        <end position="52"/>
    </location>
</feature>
<keyword evidence="2" id="KW-0472">Membrane</keyword>
<dbReference type="AlphaFoldDB" id="A0A4V6WQJ1"/>
<organism evidence="4 5">
    <name type="scientific">Polyangium fumosum</name>
    <dbReference type="NCBI Taxonomy" id="889272"/>
    <lineage>
        <taxon>Bacteria</taxon>
        <taxon>Pseudomonadati</taxon>
        <taxon>Myxococcota</taxon>
        <taxon>Polyangia</taxon>
        <taxon>Polyangiales</taxon>
        <taxon>Polyangiaceae</taxon>
        <taxon>Polyangium</taxon>
    </lineage>
</organism>
<feature type="transmembrane region" description="Helical" evidence="2">
    <location>
        <begin position="194"/>
        <end position="212"/>
    </location>
</feature>
<evidence type="ECO:0000313" key="5">
    <source>
        <dbReference type="Proteomes" id="UP000309215"/>
    </source>
</evidence>
<dbReference type="OrthoDB" id="2873672at2"/>